<dbReference type="PROSITE" id="PS00893">
    <property type="entry name" value="NUDIX_BOX"/>
    <property type="match status" value="1"/>
</dbReference>
<dbReference type="PANTHER" id="PTHR43046">
    <property type="entry name" value="GDP-MANNOSE MANNOSYL HYDROLASE"/>
    <property type="match status" value="1"/>
</dbReference>
<dbReference type="AlphaFoldDB" id="A0A0V8J1L4"/>
<dbReference type="EMBL" id="LNQN01000006">
    <property type="protein sequence ID" value="KSU80958.1"/>
    <property type="molecule type" value="Genomic_DNA"/>
</dbReference>
<evidence type="ECO:0000256" key="2">
    <source>
        <dbReference type="ARBA" id="ARBA00022801"/>
    </source>
</evidence>
<dbReference type="InterPro" id="IPR000086">
    <property type="entry name" value="NUDIX_hydrolase_dom"/>
</dbReference>
<dbReference type="PANTHER" id="PTHR43046:SF2">
    <property type="entry name" value="8-OXO-DGTP DIPHOSPHATASE-RELATED"/>
    <property type="match status" value="1"/>
</dbReference>
<keyword evidence="6" id="KW-1185">Reference proteome</keyword>
<dbReference type="OrthoDB" id="9787476at2"/>
<evidence type="ECO:0000256" key="3">
    <source>
        <dbReference type="RuleBase" id="RU003476"/>
    </source>
</evidence>
<accession>A0A0V8J1L4</accession>
<comment type="cofactor">
    <cofactor evidence="1">
        <name>Mg(2+)</name>
        <dbReference type="ChEBI" id="CHEBI:18420"/>
    </cofactor>
</comment>
<name>A0A0V8J1L4_9BACL</name>
<dbReference type="Proteomes" id="UP000054099">
    <property type="component" value="Unassembled WGS sequence"/>
</dbReference>
<dbReference type="PRINTS" id="PR00502">
    <property type="entry name" value="NUDIXFAMILY"/>
</dbReference>
<reference evidence="5 6" key="1">
    <citation type="journal article" date="2014" name="Antonie Van Leeuwenhoek">
        <title>Fictibacillus enclensis sp. nov., isolated from marine sediment.</title>
        <authorList>
            <person name="Dastager S.G."/>
            <person name="Mawlankar R."/>
            <person name="Srinivasan K."/>
            <person name="Tang S.K."/>
            <person name="Lee J.C."/>
            <person name="Ramana V.V."/>
            <person name="Shouche Y.S."/>
        </authorList>
    </citation>
    <scope>NUCLEOTIDE SEQUENCE [LARGE SCALE GENOMIC DNA]</scope>
    <source>
        <strain evidence="5 6">NIO-1003</strain>
    </source>
</reference>
<evidence type="ECO:0000256" key="1">
    <source>
        <dbReference type="ARBA" id="ARBA00001946"/>
    </source>
</evidence>
<organism evidence="5 6">
    <name type="scientific">Fictibacillus enclensis</name>
    <dbReference type="NCBI Taxonomy" id="1017270"/>
    <lineage>
        <taxon>Bacteria</taxon>
        <taxon>Bacillati</taxon>
        <taxon>Bacillota</taxon>
        <taxon>Bacilli</taxon>
        <taxon>Bacillales</taxon>
        <taxon>Fictibacillaceae</taxon>
        <taxon>Fictibacillus</taxon>
    </lineage>
</organism>
<feature type="domain" description="Nudix hydrolase" evidence="4">
    <location>
        <begin position="15"/>
        <end position="147"/>
    </location>
</feature>
<dbReference type="SUPFAM" id="SSF55811">
    <property type="entry name" value="Nudix"/>
    <property type="match status" value="1"/>
</dbReference>
<proteinExistence type="inferred from homology"/>
<dbReference type="InterPro" id="IPR020084">
    <property type="entry name" value="NUDIX_hydrolase_CS"/>
</dbReference>
<dbReference type="InterPro" id="IPR020476">
    <property type="entry name" value="Nudix_hydrolase"/>
</dbReference>
<dbReference type="InterPro" id="IPR015797">
    <property type="entry name" value="NUDIX_hydrolase-like_dom_sf"/>
</dbReference>
<dbReference type="Pfam" id="PF00293">
    <property type="entry name" value="NUDIX"/>
    <property type="match status" value="1"/>
</dbReference>
<evidence type="ECO:0000313" key="6">
    <source>
        <dbReference type="Proteomes" id="UP000054099"/>
    </source>
</evidence>
<evidence type="ECO:0000259" key="4">
    <source>
        <dbReference type="PROSITE" id="PS51462"/>
    </source>
</evidence>
<gene>
    <name evidence="5" type="ORF">AS030_18565</name>
</gene>
<comment type="similarity">
    <text evidence="3">Belongs to the Nudix hydrolase family.</text>
</comment>
<dbReference type="Gene3D" id="3.90.79.10">
    <property type="entry name" value="Nucleoside Triphosphate Pyrophosphohydrolase"/>
    <property type="match status" value="1"/>
</dbReference>
<dbReference type="RefSeq" id="WP_061974464.1">
    <property type="nucleotide sequence ID" value="NZ_FMAV01000004.1"/>
</dbReference>
<comment type="caution">
    <text evidence="5">The sequence shown here is derived from an EMBL/GenBank/DDBJ whole genome shotgun (WGS) entry which is preliminary data.</text>
</comment>
<dbReference type="GO" id="GO:0016787">
    <property type="term" value="F:hydrolase activity"/>
    <property type="evidence" value="ECO:0007669"/>
    <property type="project" value="UniProtKB-KW"/>
</dbReference>
<evidence type="ECO:0000313" key="5">
    <source>
        <dbReference type="EMBL" id="KSU80958.1"/>
    </source>
</evidence>
<keyword evidence="2 3" id="KW-0378">Hydrolase</keyword>
<protein>
    <submittedName>
        <fullName evidence="5">ADP-ribose pyrophosphatase</fullName>
    </submittedName>
</protein>
<dbReference type="PROSITE" id="PS51462">
    <property type="entry name" value="NUDIX"/>
    <property type="match status" value="1"/>
</dbReference>
<sequence>MGYIMELRKLVGSRPLIMTRACVLLVDNKGELLLQKRKDNGCWGLPGGALEPGEQLEEAAARELFEETGYIARKLEFMHIFSGEKFYYKYPHGDEVYNVIAAYTCTKYEGLPRLDETEGEEIAFFGLNELPENINPTDIPVIEYFVEKNSKDPRLL</sequence>
<dbReference type="CDD" id="cd04677">
    <property type="entry name" value="NUDIX_Hydrolase"/>
    <property type="match status" value="1"/>
</dbReference>